<dbReference type="AlphaFoldDB" id="A0A9R1Q3F5"/>
<keyword evidence="2" id="KW-0012">Acyltransferase</keyword>
<dbReference type="Gene3D" id="3.30.559.10">
    <property type="entry name" value="Chloramphenicol acetyltransferase-like domain"/>
    <property type="match status" value="2"/>
</dbReference>
<dbReference type="PANTHER" id="PTHR31625">
    <property type="match status" value="1"/>
</dbReference>
<dbReference type="InterPro" id="IPR023213">
    <property type="entry name" value="CAT-like_dom_sf"/>
</dbReference>
<evidence type="ECO:0000313" key="3">
    <source>
        <dbReference type="EMBL" id="VAH54711.1"/>
    </source>
</evidence>
<dbReference type="SUPFAM" id="SSF52777">
    <property type="entry name" value="CoA-dependent acyltransferases"/>
    <property type="match status" value="2"/>
</dbReference>
<dbReference type="Proteomes" id="UP000324705">
    <property type="component" value="Chromosome 2B"/>
</dbReference>
<keyword evidence="4" id="KW-1185">Reference proteome</keyword>
<proteinExistence type="predicted"/>
<dbReference type="GO" id="GO:0016747">
    <property type="term" value="F:acyltransferase activity, transferring groups other than amino-acyl groups"/>
    <property type="evidence" value="ECO:0007669"/>
    <property type="project" value="UniProtKB-ARBA"/>
</dbReference>
<reference evidence="3 4" key="1">
    <citation type="submission" date="2017-09" db="EMBL/GenBank/DDBJ databases">
        <authorList>
            <consortium name="International Durum Wheat Genome Sequencing Consortium (IDWGSC)"/>
            <person name="Milanesi L."/>
        </authorList>
    </citation>
    <scope>NUCLEOTIDE SEQUENCE [LARGE SCALE GENOMIC DNA]</scope>
    <source>
        <strain evidence="4">cv. Svevo</strain>
    </source>
</reference>
<dbReference type="EMBL" id="LT934114">
    <property type="protein sequence ID" value="VAH54711.1"/>
    <property type="molecule type" value="Genomic_DNA"/>
</dbReference>
<gene>
    <name evidence="3" type="ORF">TRITD_2Bv1G260190</name>
</gene>
<evidence type="ECO:0000256" key="2">
    <source>
        <dbReference type="ARBA" id="ARBA00023315"/>
    </source>
</evidence>
<keyword evidence="1" id="KW-0808">Transferase</keyword>
<evidence type="ECO:0000313" key="4">
    <source>
        <dbReference type="Proteomes" id="UP000324705"/>
    </source>
</evidence>
<dbReference type="InterPro" id="IPR051504">
    <property type="entry name" value="Plant_metabolite_acyltrans"/>
</dbReference>
<dbReference type="OMA" id="MDHFAAN"/>
<name>A0A9R1Q3F5_TRITD</name>
<organism evidence="3 4">
    <name type="scientific">Triticum turgidum subsp. durum</name>
    <name type="common">Durum wheat</name>
    <name type="synonym">Triticum durum</name>
    <dbReference type="NCBI Taxonomy" id="4567"/>
    <lineage>
        <taxon>Eukaryota</taxon>
        <taxon>Viridiplantae</taxon>
        <taxon>Streptophyta</taxon>
        <taxon>Embryophyta</taxon>
        <taxon>Tracheophyta</taxon>
        <taxon>Spermatophyta</taxon>
        <taxon>Magnoliopsida</taxon>
        <taxon>Liliopsida</taxon>
        <taxon>Poales</taxon>
        <taxon>Poaceae</taxon>
        <taxon>BOP clade</taxon>
        <taxon>Pooideae</taxon>
        <taxon>Triticodae</taxon>
        <taxon>Triticeae</taxon>
        <taxon>Triticinae</taxon>
        <taxon>Triticum</taxon>
    </lineage>
</organism>
<evidence type="ECO:0000256" key="1">
    <source>
        <dbReference type="ARBA" id="ARBA00022679"/>
    </source>
</evidence>
<dbReference type="Pfam" id="PF02458">
    <property type="entry name" value="Transferase"/>
    <property type="match status" value="1"/>
</dbReference>
<accession>A0A9R1Q3F5</accession>
<sequence>MQTITADQSIVGVLSSRHLVRCSCRLQLASMSSRVRVLSVTHVRPDDLPTADHTADVKLSFFDALYVTMAPIQRLFFYESPDLPPFPALVRSLKSSLAATLAVFPPLAGEITHRPDSGGDVVIDCSAHAAVRFVEAEYSGVVDMRHLAADDEHHAEEFVQLVPEVEVGRLPAPVLAVQVTRPAGGGGVVAVGLSVHHAAADGQSVWRFIKAWAAAAREGSPVAAPPPIFDRAVIRHPRAQELTRKFITNWTERMQVNPFPFPVPDMAHQRRRTFLLRADQIQSLKQRMSQSKITGTQQPPTTYVAVSSLVWASLVRAKAKSMDNDDDAYFLLSADCRRRLRPPVDEAYFGNCVMGCCARVAVGCLLRSGDDDGLAHAGAAIQRAMREGLEDPVADMEGRLERRRGLPAERVTVIGSSNRFMGYETDFGWGAPTRVELVSITVGEEVTLLGAREGGVQVSVALHRAHMEALVDNFRLLSEAA</sequence>
<dbReference type="Gramene" id="TRITD2Bv1G260190.1">
    <property type="protein sequence ID" value="TRITD2Bv1G260190.1"/>
    <property type="gene ID" value="TRITD2Bv1G260190"/>
</dbReference>
<protein>
    <submittedName>
        <fullName evidence="3">Uncharacterized protein</fullName>
    </submittedName>
</protein>